<dbReference type="Proteomes" id="UP000887580">
    <property type="component" value="Unplaced"/>
</dbReference>
<dbReference type="WBParaSite" id="PS1159_v2.g4629.t1">
    <property type="protein sequence ID" value="PS1159_v2.g4629.t1"/>
    <property type="gene ID" value="PS1159_v2.g4629"/>
</dbReference>
<evidence type="ECO:0000313" key="1">
    <source>
        <dbReference type="Proteomes" id="UP000887580"/>
    </source>
</evidence>
<evidence type="ECO:0000313" key="2">
    <source>
        <dbReference type="WBParaSite" id="PS1159_v2.g4629.t1"/>
    </source>
</evidence>
<sequence length="414" mass="48282">MSGVSRAAWVKIYKDLLRASNEFPQYNFRLFARRRVRDYFEFNRSVKDQEQLAKLFEEAKANLKTIQRQTTISKSYPHSRLIIEEPSPSQFIFLPKFPDTRFCLIMGRTAARQCPKCKTTENSNRSLTMMINECGHPICKNCVENIFARNSGPCPICNKPLKKNDFWEQKYDNPIIERELFYRKRLSKVFCLKEDEFPTLRAYNDYLEKFEHYVCNLVDGINVEETEAEITRFKREYADAIERNRKKLSEDDLWIKKMLEEEAEAHKRVNAELQNENAQQKKKTADEVNKEVLEELKTGGLPAEVIVDKRRKQQIEQEILARDAEKQKKLQKMATRQEKVTFGAIASAGAPYIHVLPRLYVSGPQLPTYDEMKSLGYLNYAIIPSKDKMAGGFSPEIPLSRTLFEARQDLFSGI</sequence>
<name>A0AC35GG79_9BILA</name>
<accession>A0AC35GG79</accession>
<reference evidence="2" key="1">
    <citation type="submission" date="2022-11" db="UniProtKB">
        <authorList>
            <consortium name="WormBaseParasite"/>
        </authorList>
    </citation>
    <scope>IDENTIFICATION</scope>
</reference>
<proteinExistence type="predicted"/>
<organism evidence="1 2">
    <name type="scientific">Panagrolaimus sp. PS1159</name>
    <dbReference type="NCBI Taxonomy" id="55785"/>
    <lineage>
        <taxon>Eukaryota</taxon>
        <taxon>Metazoa</taxon>
        <taxon>Ecdysozoa</taxon>
        <taxon>Nematoda</taxon>
        <taxon>Chromadorea</taxon>
        <taxon>Rhabditida</taxon>
        <taxon>Tylenchina</taxon>
        <taxon>Panagrolaimomorpha</taxon>
        <taxon>Panagrolaimoidea</taxon>
        <taxon>Panagrolaimidae</taxon>
        <taxon>Panagrolaimus</taxon>
    </lineage>
</organism>
<protein>
    <submittedName>
        <fullName evidence="2">RING-type domain-containing protein</fullName>
    </submittedName>
</protein>